<proteinExistence type="predicted"/>
<evidence type="ECO:0000313" key="1">
    <source>
        <dbReference type="EMBL" id="KAK8767082.1"/>
    </source>
</evidence>
<feature type="non-terminal residue" evidence="1">
    <location>
        <position position="1"/>
    </location>
</feature>
<comment type="caution">
    <text evidence="1">The sequence shown here is derived from an EMBL/GenBank/DDBJ whole genome shotgun (WGS) entry which is preliminary data.</text>
</comment>
<dbReference type="AlphaFoldDB" id="A0AAQ4DX92"/>
<name>A0AAQ4DX92_AMBAM</name>
<keyword evidence="2" id="KW-1185">Reference proteome</keyword>
<dbReference type="EMBL" id="JARKHS020025768">
    <property type="protein sequence ID" value="KAK8767082.1"/>
    <property type="molecule type" value="Genomic_DNA"/>
</dbReference>
<sequence>SRTRRPSLRGCNNSAGRAIERSCSVCCRRKGSITSGLASFVEFTHAFLHCSNDKRRKTLRVLQHLPRAFNPFCSTCVQAVQIKKSR</sequence>
<dbReference type="Proteomes" id="UP001321473">
    <property type="component" value="Unassembled WGS sequence"/>
</dbReference>
<gene>
    <name evidence="1" type="ORF">V5799_006137</name>
</gene>
<reference evidence="1 2" key="1">
    <citation type="journal article" date="2023" name="Arcadia Sci">
        <title>De novo assembly of a long-read Amblyomma americanum tick genome.</title>
        <authorList>
            <person name="Chou S."/>
            <person name="Poskanzer K.E."/>
            <person name="Rollins M."/>
            <person name="Thuy-Boun P.S."/>
        </authorList>
    </citation>
    <scope>NUCLEOTIDE SEQUENCE [LARGE SCALE GENOMIC DNA]</scope>
    <source>
        <strain evidence="1">F_SG_1</strain>
        <tissue evidence="1">Salivary glands</tissue>
    </source>
</reference>
<organism evidence="1 2">
    <name type="scientific">Amblyomma americanum</name>
    <name type="common">Lone star tick</name>
    <dbReference type="NCBI Taxonomy" id="6943"/>
    <lineage>
        <taxon>Eukaryota</taxon>
        <taxon>Metazoa</taxon>
        <taxon>Ecdysozoa</taxon>
        <taxon>Arthropoda</taxon>
        <taxon>Chelicerata</taxon>
        <taxon>Arachnida</taxon>
        <taxon>Acari</taxon>
        <taxon>Parasitiformes</taxon>
        <taxon>Ixodida</taxon>
        <taxon>Ixodoidea</taxon>
        <taxon>Ixodidae</taxon>
        <taxon>Amblyomminae</taxon>
        <taxon>Amblyomma</taxon>
    </lineage>
</organism>
<protein>
    <submittedName>
        <fullName evidence="1">Uncharacterized protein</fullName>
    </submittedName>
</protein>
<accession>A0AAQ4DX92</accession>
<evidence type="ECO:0000313" key="2">
    <source>
        <dbReference type="Proteomes" id="UP001321473"/>
    </source>
</evidence>